<dbReference type="Pfam" id="PF03895">
    <property type="entry name" value="YadA_anchor"/>
    <property type="match status" value="1"/>
</dbReference>
<feature type="domain" description="Trimeric autotransporter adhesin YadA-like C-terminal membrane anchor" evidence="13">
    <location>
        <begin position="363"/>
        <end position="421"/>
    </location>
</feature>
<feature type="domain" description="Trimeric autotransporter adhesin YadA-like head" evidence="14">
    <location>
        <begin position="72"/>
        <end position="97"/>
    </location>
</feature>
<protein>
    <submittedName>
        <fullName evidence="15">Hemagglutinin</fullName>
    </submittedName>
</protein>
<dbReference type="Proteomes" id="UP000186595">
    <property type="component" value="Unassembled WGS sequence"/>
</dbReference>
<dbReference type="SUPFAM" id="SSF101967">
    <property type="entry name" value="Adhesin YadA, collagen-binding domain"/>
    <property type="match status" value="1"/>
</dbReference>
<evidence type="ECO:0000256" key="4">
    <source>
        <dbReference type="ARBA" id="ARBA00022452"/>
    </source>
</evidence>
<dbReference type="CDD" id="cd12820">
    <property type="entry name" value="LbR_YadA-like"/>
    <property type="match status" value="1"/>
</dbReference>
<dbReference type="SUPFAM" id="SSF54523">
    <property type="entry name" value="Pili subunits"/>
    <property type="match status" value="1"/>
</dbReference>
<feature type="domain" description="Trimeric autotransporter adhesin YadA-like head" evidence="14">
    <location>
        <begin position="45"/>
        <end position="70"/>
    </location>
</feature>
<dbReference type="Pfam" id="PF05658">
    <property type="entry name" value="YadA_head"/>
    <property type="match status" value="3"/>
</dbReference>
<evidence type="ECO:0000256" key="2">
    <source>
        <dbReference type="ARBA" id="ARBA00004442"/>
    </source>
</evidence>
<dbReference type="InterPro" id="IPR011049">
    <property type="entry name" value="Serralysin-like_metalloprot_C"/>
</dbReference>
<keyword evidence="5" id="KW-0812">Transmembrane</keyword>
<evidence type="ECO:0000256" key="11">
    <source>
        <dbReference type="SAM" id="MobiDB-lite"/>
    </source>
</evidence>
<dbReference type="InterPro" id="IPR005594">
    <property type="entry name" value="YadA_C"/>
</dbReference>
<comment type="subcellular location">
    <subcellularLocation>
        <location evidence="2">Cell outer membrane</location>
    </subcellularLocation>
    <subcellularLocation>
        <location evidence="1">Cell surface</location>
    </subcellularLocation>
</comment>
<keyword evidence="3" id="KW-0813">Transport</keyword>
<evidence type="ECO:0000256" key="5">
    <source>
        <dbReference type="ARBA" id="ARBA00022692"/>
    </source>
</evidence>
<dbReference type="GO" id="GO:0009279">
    <property type="term" value="C:cell outer membrane"/>
    <property type="evidence" value="ECO:0007669"/>
    <property type="project" value="UniProtKB-SubCell"/>
</dbReference>
<evidence type="ECO:0000256" key="8">
    <source>
        <dbReference type="ARBA" id="ARBA00023136"/>
    </source>
</evidence>
<gene>
    <name evidence="15" type="ORF">BMT50_14375</name>
</gene>
<feature type="domain" description="Trimeric autotransporter adhesin YadA-like head" evidence="14">
    <location>
        <begin position="118"/>
        <end position="142"/>
    </location>
</feature>
<evidence type="ECO:0000259" key="13">
    <source>
        <dbReference type="Pfam" id="PF03895"/>
    </source>
</evidence>
<feature type="signal peptide" evidence="12">
    <location>
        <begin position="1"/>
        <end position="26"/>
    </location>
</feature>
<reference evidence="15 16" key="1">
    <citation type="submission" date="2016-11" db="EMBL/GenBank/DDBJ databases">
        <title>Draft genome sequences of five Shigatoxin-producing Escherichia coli isolates harboring the new recently described Subtilase cytotoxin allelic variant subAB2-3.</title>
        <authorList>
            <person name="Tasara T."/>
            <person name="Fierz L."/>
            <person name="Klumpp J."/>
            <person name="Schmidt H."/>
            <person name="Stephan R."/>
        </authorList>
    </citation>
    <scope>NUCLEOTIDE SEQUENCE [LARGE SCALE GENOMIC DNA]</scope>
    <source>
        <strain evidence="15 16">453</strain>
    </source>
</reference>
<evidence type="ECO:0000256" key="12">
    <source>
        <dbReference type="SAM" id="SignalP"/>
    </source>
</evidence>
<comment type="caution">
    <text evidence="15">The sequence shown here is derived from an EMBL/GenBank/DDBJ whole genome shotgun (WGS) entry which is preliminary data.</text>
</comment>
<dbReference type="Gene3D" id="2.150.10.10">
    <property type="entry name" value="Serralysin-like metalloprotease, C-terminal"/>
    <property type="match status" value="1"/>
</dbReference>
<name>A0AAP7TW06_ECOLX</name>
<keyword evidence="8" id="KW-0472">Membrane</keyword>
<keyword evidence="6 12" id="KW-0732">Signal</keyword>
<keyword evidence="7" id="KW-0653">Protein transport</keyword>
<organism evidence="15 16">
    <name type="scientific">Escherichia coli</name>
    <dbReference type="NCBI Taxonomy" id="562"/>
    <lineage>
        <taxon>Bacteria</taxon>
        <taxon>Pseudomonadati</taxon>
        <taxon>Pseudomonadota</taxon>
        <taxon>Gammaproteobacteria</taxon>
        <taxon>Enterobacterales</taxon>
        <taxon>Enterobacteriaceae</taxon>
        <taxon>Escherichia</taxon>
    </lineage>
</organism>
<keyword evidence="9" id="KW-0998">Cell outer membrane</keyword>
<evidence type="ECO:0000313" key="16">
    <source>
        <dbReference type="Proteomes" id="UP000186595"/>
    </source>
</evidence>
<dbReference type="Gene3D" id="3.30.1300.30">
    <property type="entry name" value="GSPII I/J protein-like"/>
    <property type="match status" value="1"/>
</dbReference>
<dbReference type="InterPro" id="IPR008640">
    <property type="entry name" value="Adhesin_Head_dom"/>
</dbReference>
<keyword evidence="4" id="KW-1134">Transmembrane beta strand</keyword>
<evidence type="ECO:0000256" key="6">
    <source>
        <dbReference type="ARBA" id="ARBA00022729"/>
    </source>
</evidence>
<evidence type="ECO:0000259" key="14">
    <source>
        <dbReference type="Pfam" id="PF05658"/>
    </source>
</evidence>
<evidence type="ECO:0000256" key="10">
    <source>
        <dbReference type="SAM" id="Coils"/>
    </source>
</evidence>
<evidence type="ECO:0000256" key="7">
    <source>
        <dbReference type="ARBA" id="ARBA00022927"/>
    </source>
</evidence>
<dbReference type="Gene3D" id="6.10.250.1970">
    <property type="match status" value="1"/>
</dbReference>
<proteinExistence type="predicted"/>
<accession>A0AAP7TW06</accession>
<dbReference type="AlphaFoldDB" id="A0AAP7TW06"/>
<evidence type="ECO:0000256" key="9">
    <source>
        <dbReference type="ARBA" id="ARBA00023237"/>
    </source>
</evidence>
<feature type="chain" id="PRO_5042902757" evidence="12">
    <location>
        <begin position="27"/>
        <end position="421"/>
    </location>
</feature>
<feature type="coiled-coil region" evidence="10">
    <location>
        <begin position="321"/>
        <end position="355"/>
    </location>
</feature>
<sequence>MKNNDRKYISLLSLIPLLIAGAPAFAQSDGSVAYPEGNGAAASVSGNFATALGAEARATEINATAVGAHANASGRSATAVGSGTHAWSDQSTSLGTAAYVGDKAGNGMALGSWSSSDATGAVAVGTAAKAAHQNSVALGQFSGTTRENEVYIGYDSGVTNPASPRVPDKTRVLGGVSDGTRDTDAATVGQLNRKADEVYSDVSGRIAAEALKARDHTDTVAAENRENIIRNTVAINRNTRGLLSQRDVLETHEERLNSQQQQINTGSTVAVDSHGYVTRGEGTGERITVQEGLVRTQEMATENRAAVSRNRQVGERNSRAIASQARTLQAHERRMNSQQRQINENHEEMKRAAAQSAALAGLFQPYSVGKFNATAAVGGYSDKQAVAVGMGYRFNEQAAAKAGTAFSDGDVSWNVGVNWEF</sequence>
<dbReference type="RefSeq" id="WP_044186280.1">
    <property type="nucleotide sequence ID" value="NZ_JAKGSW010000070.1"/>
</dbReference>
<dbReference type="GO" id="GO:0009986">
    <property type="term" value="C:cell surface"/>
    <property type="evidence" value="ECO:0007669"/>
    <property type="project" value="UniProtKB-SubCell"/>
</dbReference>
<evidence type="ECO:0000313" key="15">
    <source>
        <dbReference type="EMBL" id="OKB73885.1"/>
    </source>
</evidence>
<dbReference type="GO" id="GO:0015031">
    <property type="term" value="P:protein transport"/>
    <property type="evidence" value="ECO:0007669"/>
    <property type="project" value="UniProtKB-KW"/>
</dbReference>
<evidence type="ECO:0000256" key="1">
    <source>
        <dbReference type="ARBA" id="ARBA00004241"/>
    </source>
</evidence>
<dbReference type="InterPro" id="IPR045584">
    <property type="entry name" value="Pilin-like"/>
</dbReference>
<dbReference type="EMBL" id="MPGR01000001">
    <property type="protein sequence ID" value="OKB73885.1"/>
    <property type="molecule type" value="Genomic_DNA"/>
</dbReference>
<evidence type="ECO:0000256" key="3">
    <source>
        <dbReference type="ARBA" id="ARBA00022448"/>
    </source>
</evidence>
<keyword evidence="10" id="KW-0175">Coiled coil</keyword>
<feature type="region of interest" description="Disordered" evidence="11">
    <location>
        <begin position="161"/>
        <end position="183"/>
    </location>
</feature>